<evidence type="ECO:0000256" key="5">
    <source>
        <dbReference type="ARBA" id="ARBA00023002"/>
    </source>
</evidence>
<dbReference type="InterPro" id="IPR050364">
    <property type="entry name" value="Cytochrome_P450_fung"/>
</dbReference>
<keyword evidence="11" id="KW-1185">Reference proteome</keyword>
<dbReference type="InterPro" id="IPR001128">
    <property type="entry name" value="Cyt_P450"/>
</dbReference>
<keyword evidence="3 8" id="KW-0349">Heme</keyword>
<protein>
    <submittedName>
        <fullName evidence="10">Cytochrome P450</fullName>
    </submittedName>
</protein>
<evidence type="ECO:0000256" key="4">
    <source>
        <dbReference type="ARBA" id="ARBA00022723"/>
    </source>
</evidence>
<accession>A0A5N5X2H7</accession>
<gene>
    <name evidence="10" type="ORF">BDV29DRAFT_172731</name>
</gene>
<evidence type="ECO:0000256" key="8">
    <source>
        <dbReference type="PIRSR" id="PIRSR602401-1"/>
    </source>
</evidence>
<dbReference type="GO" id="GO:0016705">
    <property type="term" value="F:oxidoreductase activity, acting on paired donors, with incorporation or reduction of molecular oxygen"/>
    <property type="evidence" value="ECO:0007669"/>
    <property type="project" value="InterPro"/>
</dbReference>
<proteinExistence type="inferred from homology"/>
<dbReference type="Pfam" id="PF00067">
    <property type="entry name" value="p450"/>
    <property type="match status" value="1"/>
</dbReference>
<comment type="similarity">
    <text evidence="2 9">Belongs to the cytochrome P450 family.</text>
</comment>
<dbReference type="PROSITE" id="PS00086">
    <property type="entry name" value="CYTOCHROME_P450"/>
    <property type="match status" value="1"/>
</dbReference>
<keyword evidence="4 8" id="KW-0479">Metal-binding</keyword>
<dbReference type="PRINTS" id="PR00385">
    <property type="entry name" value="P450"/>
</dbReference>
<evidence type="ECO:0000256" key="9">
    <source>
        <dbReference type="RuleBase" id="RU000461"/>
    </source>
</evidence>
<dbReference type="OrthoDB" id="2789670at2759"/>
<evidence type="ECO:0000313" key="10">
    <source>
        <dbReference type="EMBL" id="KAB8074981.1"/>
    </source>
</evidence>
<dbReference type="SUPFAM" id="SSF48264">
    <property type="entry name" value="Cytochrome P450"/>
    <property type="match status" value="1"/>
</dbReference>
<evidence type="ECO:0000256" key="1">
    <source>
        <dbReference type="ARBA" id="ARBA00001971"/>
    </source>
</evidence>
<reference evidence="10 11" key="1">
    <citation type="submission" date="2019-04" db="EMBL/GenBank/DDBJ databases">
        <title>Friends and foes A comparative genomics study of 23 Aspergillus species from section Flavi.</title>
        <authorList>
            <consortium name="DOE Joint Genome Institute"/>
            <person name="Kjaerbolling I."/>
            <person name="Vesth T."/>
            <person name="Frisvad J.C."/>
            <person name="Nybo J.L."/>
            <person name="Theobald S."/>
            <person name="Kildgaard S."/>
            <person name="Isbrandt T."/>
            <person name="Kuo A."/>
            <person name="Sato A."/>
            <person name="Lyhne E.K."/>
            <person name="Kogle M.E."/>
            <person name="Wiebenga A."/>
            <person name="Kun R.S."/>
            <person name="Lubbers R.J."/>
            <person name="Makela M.R."/>
            <person name="Barry K."/>
            <person name="Chovatia M."/>
            <person name="Clum A."/>
            <person name="Daum C."/>
            <person name="Haridas S."/>
            <person name="He G."/>
            <person name="LaButti K."/>
            <person name="Lipzen A."/>
            <person name="Mondo S."/>
            <person name="Riley R."/>
            <person name="Salamov A."/>
            <person name="Simmons B.A."/>
            <person name="Magnuson J.K."/>
            <person name="Henrissat B."/>
            <person name="Mortensen U.H."/>
            <person name="Larsen T.O."/>
            <person name="Devries R.P."/>
            <person name="Grigoriev I.V."/>
            <person name="Machida M."/>
            <person name="Baker S.E."/>
            <person name="Andersen M.R."/>
        </authorList>
    </citation>
    <scope>NUCLEOTIDE SEQUENCE [LARGE SCALE GENOMIC DNA]</scope>
    <source>
        <strain evidence="10 11">CBS 151.66</strain>
    </source>
</reference>
<dbReference type="InterPro" id="IPR036396">
    <property type="entry name" value="Cyt_P450_sf"/>
</dbReference>
<evidence type="ECO:0000256" key="3">
    <source>
        <dbReference type="ARBA" id="ARBA00022617"/>
    </source>
</evidence>
<keyword evidence="5 9" id="KW-0560">Oxidoreductase</keyword>
<dbReference type="InterPro" id="IPR017972">
    <property type="entry name" value="Cyt_P450_CS"/>
</dbReference>
<dbReference type="GO" id="GO:0020037">
    <property type="term" value="F:heme binding"/>
    <property type="evidence" value="ECO:0007669"/>
    <property type="project" value="InterPro"/>
</dbReference>
<dbReference type="PRINTS" id="PR00463">
    <property type="entry name" value="EP450I"/>
</dbReference>
<comment type="cofactor">
    <cofactor evidence="1 8">
        <name>heme</name>
        <dbReference type="ChEBI" id="CHEBI:30413"/>
    </cofactor>
</comment>
<dbReference type="CDD" id="cd11065">
    <property type="entry name" value="CYP64-like"/>
    <property type="match status" value="1"/>
</dbReference>
<dbReference type="PANTHER" id="PTHR46300">
    <property type="entry name" value="P450, PUTATIVE (EUROFUNG)-RELATED-RELATED"/>
    <property type="match status" value="1"/>
</dbReference>
<dbReference type="InterPro" id="IPR002401">
    <property type="entry name" value="Cyt_P450_E_grp-I"/>
</dbReference>
<name>A0A5N5X2H7_9EURO</name>
<dbReference type="Gene3D" id="1.10.630.10">
    <property type="entry name" value="Cytochrome P450"/>
    <property type="match status" value="1"/>
</dbReference>
<dbReference type="Proteomes" id="UP000326565">
    <property type="component" value="Unassembled WGS sequence"/>
</dbReference>
<evidence type="ECO:0000256" key="6">
    <source>
        <dbReference type="ARBA" id="ARBA00023004"/>
    </source>
</evidence>
<evidence type="ECO:0000256" key="7">
    <source>
        <dbReference type="ARBA" id="ARBA00023033"/>
    </source>
</evidence>
<dbReference type="AlphaFoldDB" id="A0A5N5X2H7"/>
<keyword evidence="7 9" id="KW-0503">Monooxygenase</keyword>
<evidence type="ECO:0000256" key="2">
    <source>
        <dbReference type="ARBA" id="ARBA00010617"/>
    </source>
</evidence>
<feature type="binding site" description="axial binding residue" evidence="8">
    <location>
        <position position="439"/>
    </location>
    <ligand>
        <name>heme</name>
        <dbReference type="ChEBI" id="CHEBI:30413"/>
    </ligand>
    <ligandPart>
        <name>Fe</name>
        <dbReference type="ChEBI" id="CHEBI:18248"/>
    </ligandPart>
</feature>
<dbReference type="EMBL" id="ML732201">
    <property type="protein sequence ID" value="KAB8074981.1"/>
    <property type="molecule type" value="Genomic_DNA"/>
</dbReference>
<dbReference type="GO" id="GO:0005506">
    <property type="term" value="F:iron ion binding"/>
    <property type="evidence" value="ECO:0007669"/>
    <property type="project" value="InterPro"/>
</dbReference>
<dbReference type="PANTHER" id="PTHR46300:SF7">
    <property type="entry name" value="P450, PUTATIVE (EUROFUNG)-RELATED"/>
    <property type="match status" value="1"/>
</dbReference>
<keyword evidence="6 8" id="KW-0408">Iron</keyword>
<organism evidence="10 11">
    <name type="scientific">Aspergillus leporis</name>
    <dbReference type="NCBI Taxonomy" id="41062"/>
    <lineage>
        <taxon>Eukaryota</taxon>
        <taxon>Fungi</taxon>
        <taxon>Dikarya</taxon>
        <taxon>Ascomycota</taxon>
        <taxon>Pezizomycotina</taxon>
        <taxon>Eurotiomycetes</taxon>
        <taxon>Eurotiomycetidae</taxon>
        <taxon>Eurotiales</taxon>
        <taxon>Aspergillaceae</taxon>
        <taxon>Aspergillus</taxon>
        <taxon>Aspergillus subgen. Circumdati</taxon>
    </lineage>
</organism>
<sequence>MYFIIFGLIVVIISLYGLKTLDKKKSSAPLPPGPRPKPIIGNLWDLPSRCSPDWLHWYKHKDLYGPISSVTVFGKTLIILNEARLAHELLDKRSVNNSSRPQLTFAHMCGWGNLMPVYEYSDQLRASRKIAHQQIGSNKSIARFDHIQDTETSRFLLRVLQDPDHFIRHLRKEAAAIILKIIYGYTIEPHERDPLVDLVDRAMDEFTAAMVPGVWLVDSLPFLRHFPPWLPGGGCTRIAEVSKKTAKTFSDYPYLFTKQEIAKGNSVPSIVSSYLEENRVELGSEEENGFKWAVASLYAGGSETTVSTMATFFLCMALYPQVQRKAQEEIDRVVSTSRLPTFEDRENLPYVNALVKEALRWHPVTPMGAPHMATEDDIYEGYYIPKGATILWNAWAYTHDPNTYNDPMAFKPERFLNSDGHTPEYDPLFIVFGFGRRVCPGRNLADANLYLSIARTLAVYNIAKPICDGKEVDIQPVYLAGNIVSHPEPFDVSIKPRSMGHEELIRSVEEQYPWEKSHAEELRSAVTG</sequence>
<dbReference type="GO" id="GO:0004497">
    <property type="term" value="F:monooxygenase activity"/>
    <property type="evidence" value="ECO:0007669"/>
    <property type="project" value="UniProtKB-KW"/>
</dbReference>
<evidence type="ECO:0000313" key="11">
    <source>
        <dbReference type="Proteomes" id="UP000326565"/>
    </source>
</evidence>